<feature type="region of interest" description="Disordered" evidence="1">
    <location>
        <begin position="15"/>
        <end position="35"/>
    </location>
</feature>
<name>A0A4U6UEK6_SETVI</name>
<gene>
    <name evidence="2" type="ORF">SEVIR_5G040000v2</name>
</gene>
<evidence type="ECO:0000256" key="1">
    <source>
        <dbReference type="SAM" id="MobiDB-lite"/>
    </source>
</evidence>
<accession>A0A4U6UEK6</accession>
<dbReference type="AlphaFoldDB" id="A0A4U6UEK6"/>
<sequence>MPSCGLRACDVARRAGASNSRRGPRRRELRTAAASGLAAGDKRRCRRPWRRGRWPVCRSVSASLLVYISAVWATSTPLQIDAMPDEKSKRIQTPPAGAPARGEKWATPSEMLSDSDRRASTCR</sequence>
<proteinExistence type="predicted"/>
<evidence type="ECO:0000313" key="2">
    <source>
        <dbReference type="EMBL" id="TKW12503.1"/>
    </source>
</evidence>
<feature type="region of interest" description="Disordered" evidence="1">
    <location>
        <begin position="84"/>
        <end position="123"/>
    </location>
</feature>
<keyword evidence="3" id="KW-1185">Reference proteome</keyword>
<dbReference type="Proteomes" id="UP000298652">
    <property type="component" value="Chromosome 5"/>
</dbReference>
<dbReference type="Gramene" id="TKW12503">
    <property type="protein sequence ID" value="TKW12503"/>
    <property type="gene ID" value="SEVIR_5G040000v2"/>
</dbReference>
<dbReference type="EMBL" id="CM016556">
    <property type="protein sequence ID" value="TKW12503.1"/>
    <property type="molecule type" value="Genomic_DNA"/>
</dbReference>
<feature type="compositionally biased region" description="Basic and acidic residues" evidence="1">
    <location>
        <begin position="114"/>
        <end position="123"/>
    </location>
</feature>
<protein>
    <submittedName>
        <fullName evidence="2">Uncharacterized protein</fullName>
    </submittedName>
</protein>
<reference evidence="2" key="1">
    <citation type="submission" date="2019-03" db="EMBL/GenBank/DDBJ databases">
        <title>WGS assembly of Setaria viridis.</title>
        <authorList>
            <person name="Huang P."/>
            <person name="Jenkins J."/>
            <person name="Grimwood J."/>
            <person name="Barry K."/>
            <person name="Healey A."/>
            <person name="Mamidi S."/>
            <person name="Sreedasyam A."/>
            <person name="Shu S."/>
            <person name="Feldman M."/>
            <person name="Wu J."/>
            <person name="Yu Y."/>
            <person name="Chen C."/>
            <person name="Johnson J."/>
            <person name="Rokhsar D."/>
            <person name="Baxter I."/>
            <person name="Schmutz J."/>
            <person name="Brutnell T."/>
            <person name="Kellogg E."/>
        </authorList>
    </citation>
    <scope>NUCLEOTIDE SEQUENCE [LARGE SCALE GENOMIC DNA]</scope>
</reference>
<organism evidence="2 3">
    <name type="scientific">Setaria viridis</name>
    <name type="common">Green bristlegrass</name>
    <name type="synonym">Setaria italica subsp. viridis</name>
    <dbReference type="NCBI Taxonomy" id="4556"/>
    <lineage>
        <taxon>Eukaryota</taxon>
        <taxon>Viridiplantae</taxon>
        <taxon>Streptophyta</taxon>
        <taxon>Embryophyta</taxon>
        <taxon>Tracheophyta</taxon>
        <taxon>Spermatophyta</taxon>
        <taxon>Magnoliopsida</taxon>
        <taxon>Liliopsida</taxon>
        <taxon>Poales</taxon>
        <taxon>Poaceae</taxon>
        <taxon>PACMAD clade</taxon>
        <taxon>Panicoideae</taxon>
        <taxon>Panicodae</taxon>
        <taxon>Paniceae</taxon>
        <taxon>Cenchrinae</taxon>
        <taxon>Setaria</taxon>
    </lineage>
</organism>
<evidence type="ECO:0000313" key="3">
    <source>
        <dbReference type="Proteomes" id="UP000298652"/>
    </source>
</evidence>